<proteinExistence type="predicted"/>
<keyword evidence="1" id="KW-0472">Membrane</keyword>
<reference evidence="2 3" key="1">
    <citation type="submission" date="2024-02" db="EMBL/GenBank/DDBJ databases">
        <authorList>
            <person name="Chen Y."/>
            <person name="Shah S."/>
            <person name="Dougan E. K."/>
            <person name="Thang M."/>
            <person name="Chan C."/>
        </authorList>
    </citation>
    <scope>NUCLEOTIDE SEQUENCE [LARGE SCALE GENOMIC DNA]</scope>
</reference>
<feature type="transmembrane region" description="Helical" evidence="1">
    <location>
        <begin position="423"/>
        <end position="441"/>
    </location>
</feature>
<dbReference type="EMBL" id="CAXAMN010028073">
    <property type="protein sequence ID" value="CAK9115019.1"/>
    <property type="molecule type" value="Genomic_DNA"/>
</dbReference>
<feature type="transmembrane region" description="Helical" evidence="1">
    <location>
        <begin position="391"/>
        <end position="414"/>
    </location>
</feature>
<organism evidence="2 3">
    <name type="scientific">Durusdinium trenchii</name>
    <dbReference type="NCBI Taxonomy" id="1381693"/>
    <lineage>
        <taxon>Eukaryota</taxon>
        <taxon>Sar</taxon>
        <taxon>Alveolata</taxon>
        <taxon>Dinophyceae</taxon>
        <taxon>Suessiales</taxon>
        <taxon>Symbiodiniaceae</taxon>
        <taxon>Durusdinium</taxon>
    </lineage>
</organism>
<feature type="transmembrane region" description="Helical" evidence="1">
    <location>
        <begin position="124"/>
        <end position="144"/>
    </location>
</feature>
<keyword evidence="3" id="KW-1185">Reference proteome</keyword>
<gene>
    <name evidence="2" type="ORF">CCMP2556_LOCUS53174</name>
</gene>
<name>A0ABP0SRX8_9DINO</name>
<evidence type="ECO:0000313" key="2">
    <source>
        <dbReference type="EMBL" id="CAK9115019.1"/>
    </source>
</evidence>
<evidence type="ECO:0000256" key="1">
    <source>
        <dbReference type="SAM" id="Phobius"/>
    </source>
</evidence>
<dbReference type="Proteomes" id="UP001642484">
    <property type="component" value="Unassembled WGS sequence"/>
</dbReference>
<feature type="transmembrane region" description="Helical" evidence="1">
    <location>
        <begin position="588"/>
        <end position="610"/>
    </location>
</feature>
<feature type="transmembrane region" description="Helical" evidence="1">
    <location>
        <begin position="12"/>
        <end position="31"/>
    </location>
</feature>
<keyword evidence="1" id="KW-0812">Transmembrane</keyword>
<evidence type="ECO:0000313" key="3">
    <source>
        <dbReference type="Proteomes" id="UP001642484"/>
    </source>
</evidence>
<comment type="caution">
    <text evidence="2">The sequence shown here is derived from an EMBL/GenBank/DDBJ whole genome shotgun (WGS) entry which is preliminary data.</text>
</comment>
<feature type="transmembrane region" description="Helical" evidence="1">
    <location>
        <begin position="364"/>
        <end position="385"/>
    </location>
</feature>
<feature type="transmembrane region" description="Helical" evidence="1">
    <location>
        <begin position="453"/>
        <end position="473"/>
    </location>
</feature>
<keyword evidence="1" id="KW-1133">Transmembrane helix</keyword>
<accession>A0ABP0SRX8</accession>
<sequence length="741" mass="82212">MAVTQLGRCLQWFCAAACAAACLVWFSFLYANWPVVLSDDAHVCPDGSTLGAIETCINYTSIEGGPSAYGACFAGNIKFPCGCVDGFTPYTTKFYLWSDYVHFRCCSGGDGTSAQCGDLAHKDVTGGVLLGAGLVGFSVCTYFLRSSSTRIPLLTADDKFVENPRSQLDGPKLHQMVEMQKWGVTKDDLHQFRRLVMNAILEQRILPTERDPFDPNDFTKGPSMYTVNEQYIKPVTHQAGDASWSLMKHPEGMEVNLFITHGWAEGIFEFVDKVISSWPSRATAAYVCFLSNPQNLDIGELIASPQDSPFAKCLRNSRQMLVIPNAKGSIYTRIWCVYEAFLAYSWGKPIKTARAPVPHYWLQLLRVACACMTNTGASVFIVSSFPPLSNFTGVLATITLVALALDTFLVTYLFKTNRHTSRVLQVSIILWGALFGFARAVDSYGKSFKRSNNVLFFTLVPFIAAGLEADRLLAVEGSKQSKLLREGFRGIRHAQSANPADQERIMSEIESGKCEDAVDAAVSVLLDMNFSKPELQGVVVRAGSLGDISTWSRSMFALSLLWWIVNPNQIYLGRVIEVYDQPSVGPEVFRYILFALAAFESLSFLILFLLMPTERKSFAEKTEVLIIPFATTSLLGLWKGLSYEIGYTFVLNPIIIALSLAGPARVVRIPRIGPVLLRSLFGRNPFRSGEKKIVEIVEDAHPDGRDQVCSDERKTSDDVEMKEIHFCIEQQIQETSPTFSL</sequence>
<protein>
    <submittedName>
        <fullName evidence="2">Uncharacterized protein</fullName>
    </submittedName>
</protein>
<feature type="transmembrane region" description="Helical" evidence="1">
    <location>
        <begin position="647"/>
        <end position="667"/>
    </location>
</feature>